<dbReference type="PANTHER" id="PTHR21694">
    <property type="entry name" value="COILED-COIL DOMAIN-CONTAINING PROTEIN 63"/>
    <property type="match status" value="1"/>
</dbReference>
<reference evidence="5" key="2">
    <citation type="submission" date="2025-08" db="UniProtKB">
        <authorList>
            <consortium name="Ensembl"/>
        </authorList>
    </citation>
    <scope>IDENTIFICATION</scope>
    <source>
        <strain evidence="5">Brown Norway</strain>
    </source>
</reference>
<organism evidence="5 6">
    <name type="scientific">Rattus norvegicus</name>
    <name type="common">Rat</name>
    <dbReference type="NCBI Taxonomy" id="10116"/>
    <lineage>
        <taxon>Eukaryota</taxon>
        <taxon>Metazoa</taxon>
        <taxon>Chordata</taxon>
        <taxon>Craniata</taxon>
        <taxon>Vertebrata</taxon>
        <taxon>Euteleostomi</taxon>
        <taxon>Mammalia</taxon>
        <taxon>Eutheria</taxon>
        <taxon>Euarchontoglires</taxon>
        <taxon>Glires</taxon>
        <taxon>Rodentia</taxon>
        <taxon>Myomorpha</taxon>
        <taxon>Muroidea</taxon>
        <taxon>Muridae</taxon>
        <taxon>Murinae</taxon>
        <taxon>Rattus</taxon>
    </lineage>
</organism>
<feature type="region of interest" description="Disordered" evidence="3">
    <location>
        <begin position="512"/>
        <end position="635"/>
    </location>
</feature>
<feature type="region of interest" description="Disordered" evidence="3">
    <location>
        <begin position="271"/>
        <end position="290"/>
    </location>
</feature>
<feature type="compositionally biased region" description="Low complexity" evidence="3">
    <location>
        <begin position="614"/>
        <end position="628"/>
    </location>
</feature>
<evidence type="ECO:0000259" key="4">
    <source>
        <dbReference type="Pfam" id="PF21773"/>
    </source>
</evidence>
<dbReference type="PANTHER" id="PTHR21694:SF35">
    <property type="entry name" value="OUTER DYNEIN ARM-DOCKING COMPLEX SUBUNIT 1"/>
    <property type="match status" value="1"/>
</dbReference>
<evidence type="ECO:0000256" key="3">
    <source>
        <dbReference type="SAM" id="MobiDB-lite"/>
    </source>
</evidence>
<evidence type="ECO:0000313" key="6">
    <source>
        <dbReference type="Proteomes" id="UP000002494"/>
    </source>
</evidence>
<gene>
    <name evidence="5" type="primary">Odad1</name>
</gene>
<dbReference type="GeneTree" id="ENSGT00940000153116"/>
<protein>
    <submittedName>
        <fullName evidence="5">Outer dynein arm docking complex subunit 1</fullName>
    </submittedName>
</protein>
<evidence type="ECO:0000256" key="2">
    <source>
        <dbReference type="SAM" id="Coils"/>
    </source>
</evidence>
<feature type="domain" description="ODAD1 central coiled coil region" evidence="4">
    <location>
        <begin position="149"/>
        <end position="434"/>
    </location>
</feature>
<feature type="compositionally biased region" description="Low complexity" evidence="3">
    <location>
        <begin position="569"/>
        <end position="583"/>
    </location>
</feature>
<evidence type="ECO:0000256" key="1">
    <source>
        <dbReference type="ARBA" id="ARBA00023054"/>
    </source>
</evidence>
<keyword evidence="1 2" id="KW-0175">Coiled coil</keyword>
<reference evidence="5" key="3">
    <citation type="submission" date="2025-09" db="UniProtKB">
        <authorList>
            <consortium name="Ensembl"/>
        </authorList>
    </citation>
    <scope>IDENTIFICATION</scope>
    <source>
        <strain evidence="5">Brown Norway</strain>
    </source>
</reference>
<evidence type="ECO:0000313" key="5">
    <source>
        <dbReference type="Ensembl" id="ENSRNOP00000099270.1"/>
    </source>
</evidence>
<reference evidence="5" key="1">
    <citation type="submission" date="2024-01" db="EMBL/GenBank/DDBJ databases">
        <title>GRCr8: a new rat reference genome assembly contstructed from accurate long reads and long range scaffolding.</title>
        <authorList>
            <person name="Doris P.A."/>
            <person name="Kalbfleisch T."/>
            <person name="Li K."/>
            <person name="Howe K."/>
            <person name="Wood J."/>
        </authorList>
    </citation>
    <scope>NUCLEOTIDE SEQUENCE [LARGE SCALE GENOMIC DNA]</scope>
    <source>
        <strain evidence="5">Brown Norway</strain>
    </source>
</reference>
<dbReference type="RGD" id="1308141">
    <property type="gene designation" value="Odad1"/>
</dbReference>
<dbReference type="InterPro" id="IPR049258">
    <property type="entry name" value="ODAD1_CC"/>
</dbReference>
<feature type="coiled-coil region" evidence="2">
    <location>
        <begin position="222"/>
        <end position="253"/>
    </location>
</feature>
<dbReference type="Pfam" id="PF21773">
    <property type="entry name" value="ODAD1_CC"/>
    <property type="match status" value="1"/>
</dbReference>
<dbReference type="Ensembl" id="ENSRNOT00000151120.1">
    <property type="protein sequence ID" value="ENSRNOP00000099270.1"/>
    <property type="gene ID" value="ENSRNOG00000021109.7"/>
</dbReference>
<feature type="compositionally biased region" description="Polar residues" evidence="3">
    <location>
        <begin position="596"/>
        <end position="613"/>
    </location>
</feature>
<proteinExistence type="predicted"/>
<keyword evidence="6" id="KW-1185">Reference proteome</keyword>
<name>A0ABK0KXB5_RAT</name>
<feature type="coiled-coil region" evidence="2">
    <location>
        <begin position="28"/>
        <end position="127"/>
    </location>
</feature>
<sequence>MRLGLSSRSARSEEGSEIFLEGPVDGELSRLHRQRKVMELERRAYSREVHQRIRKQVEEIRQLEMLRAKLQMQINVAQTQVKRLGDKKRLADMDHLLKCRAQVQIEIEALQEQNRALEKQIQDWETHILTQSKDISTPDVILDQKMKIQRRIRILEDQLDRVTCHFDIHLVRNAALREELELLRIERGRYLNMDRKLKKEIHLLQEMVGALSTSSTSAYTAREEAKTKMGMLQERAEKELAQSDTEAQILLRQISHLEQLHRFLKLKNHDRQPDPGVVQKEEQRAWETSEGLRKTSQEKLVLRYEDTLNKLAQLTGESDPDLLVEKYLELEERNFAEFNFINEQNSELYHLQEEIKEMQEALVSEHASQDKQSLEREQQCKVLQQDVEKVCSESERLEARFQVLRVQLEKIKTDIQVLFDKAQCDNSVIKDLLGVKTYMRDRDIGLFLSTIEKRLVQLLTVQAFLEVQVQLQDEEGSPKKRDSSPSLTLSSPRISLAAASVHARKASVVPESILSHKTGRGRGTGSISHVTFGDSASAPGPVTLASTSASGLPVSGRGSQGGRGAFKHTSSSSYLGSTGYLETSRGRESGTGGGHSQSMGSEMSRGFSSGSGQTSSAAPASRPSSATSKDSRGYN</sequence>
<feature type="coiled-coil region" evidence="2">
    <location>
        <begin position="341"/>
        <end position="414"/>
    </location>
</feature>
<accession>A0ABK0KXB5</accession>
<dbReference type="InterPro" id="IPR051876">
    <property type="entry name" value="ODA-DC/CCD"/>
</dbReference>
<dbReference type="Proteomes" id="UP000002494">
    <property type="component" value="Chromosome 1"/>
</dbReference>